<evidence type="ECO:0000313" key="2">
    <source>
        <dbReference type="Proteomes" id="UP000712673"/>
    </source>
</evidence>
<gene>
    <name evidence="1" type="ORF">FJZ47_10935</name>
</gene>
<reference evidence="1" key="1">
    <citation type="submission" date="2019-03" db="EMBL/GenBank/DDBJ databases">
        <title>Lake Tanganyika Metagenome-Assembled Genomes (MAGs).</title>
        <authorList>
            <person name="Tran P."/>
        </authorList>
    </citation>
    <scope>NUCLEOTIDE SEQUENCE</scope>
    <source>
        <strain evidence="1">K_DeepCast_65m_m2_066</strain>
    </source>
</reference>
<evidence type="ECO:0000313" key="1">
    <source>
        <dbReference type="EMBL" id="MBM3224306.1"/>
    </source>
</evidence>
<dbReference type="AlphaFoldDB" id="A0A937W358"/>
<organism evidence="1 2">
    <name type="scientific">Tectimicrobiota bacterium</name>
    <dbReference type="NCBI Taxonomy" id="2528274"/>
    <lineage>
        <taxon>Bacteria</taxon>
        <taxon>Pseudomonadati</taxon>
        <taxon>Nitrospinota/Tectimicrobiota group</taxon>
        <taxon>Candidatus Tectimicrobiota</taxon>
    </lineage>
</organism>
<name>A0A937W358_UNCTE</name>
<comment type="caution">
    <text evidence="1">The sequence shown here is derived from an EMBL/GenBank/DDBJ whole genome shotgun (WGS) entry which is preliminary data.</text>
</comment>
<sequence>MRGHRALQGSPARTRLAEQHRMAVPWVLDTLEAYARYPLRQKPVFSTGHLNLFRRQVYLDVALRGQVVMCYATVHGLEARGAPQPIYLLRQYRYWQNRYWRNLGRDLSKDLRFEPYTPPVCPWIAVA</sequence>
<dbReference type="Proteomes" id="UP000712673">
    <property type="component" value="Unassembled WGS sequence"/>
</dbReference>
<protein>
    <submittedName>
        <fullName evidence="1">Uncharacterized protein</fullName>
    </submittedName>
</protein>
<accession>A0A937W358</accession>
<proteinExistence type="predicted"/>
<dbReference type="EMBL" id="VGLS01000296">
    <property type="protein sequence ID" value="MBM3224306.1"/>
    <property type="molecule type" value="Genomic_DNA"/>
</dbReference>